<dbReference type="Gene3D" id="3.40.50.1820">
    <property type="entry name" value="alpha/beta hydrolase"/>
    <property type="match status" value="1"/>
</dbReference>
<dbReference type="PANTHER" id="PTHR43798">
    <property type="entry name" value="MONOACYLGLYCEROL LIPASE"/>
    <property type="match status" value="1"/>
</dbReference>
<dbReference type="STRING" id="47427.A0A2H3DHI2"/>
<dbReference type="InParanoid" id="A0A2H3DHI2"/>
<keyword evidence="3" id="KW-1185">Reference proteome</keyword>
<dbReference type="SUPFAM" id="SSF53474">
    <property type="entry name" value="alpha/beta-Hydrolases"/>
    <property type="match status" value="1"/>
</dbReference>
<evidence type="ECO:0000313" key="2">
    <source>
        <dbReference type="EMBL" id="PBK90922.1"/>
    </source>
</evidence>
<dbReference type="GO" id="GO:0016020">
    <property type="term" value="C:membrane"/>
    <property type="evidence" value="ECO:0007669"/>
    <property type="project" value="TreeGrafter"/>
</dbReference>
<evidence type="ECO:0000259" key="1">
    <source>
        <dbReference type="Pfam" id="PF00561"/>
    </source>
</evidence>
<dbReference type="Proteomes" id="UP000217790">
    <property type="component" value="Unassembled WGS sequence"/>
</dbReference>
<dbReference type="EMBL" id="KZ293663">
    <property type="protein sequence ID" value="PBK90922.1"/>
    <property type="molecule type" value="Genomic_DNA"/>
</dbReference>
<organism evidence="2 3">
    <name type="scientific">Armillaria gallica</name>
    <name type="common">Bulbous honey fungus</name>
    <name type="synonym">Armillaria bulbosa</name>
    <dbReference type="NCBI Taxonomy" id="47427"/>
    <lineage>
        <taxon>Eukaryota</taxon>
        <taxon>Fungi</taxon>
        <taxon>Dikarya</taxon>
        <taxon>Basidiomycota</taxon>
        <taxon>Agaricomycotina</taxon>
        <taxon>Agaricomycetes</taxon>
        <taxon>Agaricomycetidae</taxon>
        <taxon>Agaricales</taxon>
        <taxon>Marasmiineae</taxon>
        <taxon>Physalacriaceae</taxon>
        <taxon>Armillaria</taxon>
    </lineage>
</organism>
<dbReference type="InterPro" id="IPR000073">
    <property type="entry name" value="AB_hydrolase_1"/>
</dbReference>
<keyword evidence="2" id="KW-0378">Hydrolase</keyword>
<dbReference type="PANTHER" id="PTHR43798:SF33">
    <property type="entry name" value="HYDROLASE, PUTATIVE (AFU_ORTHOLOGUE AFUA_2G14860)-RELATED"/>
    <property type="match status" value="1"/>
</dbReference>
<evidence type="ECO:0000313" key="3">
    <source>
        <dbReference type="Proteomes" id="UP000217790"/>
    </source>
</evidence>
<dbReference type="Pfam" id="PF00561">
    <property type="entry name" value="Abhydrolase_1"/>
    <property type="match status" value="1"/>
</dbReference>
<feature type="domain" description="AB hydrolase-1" evidence="1">
    <location>
        <begin position="25"/>
        <end position="263"/>
    </location>
</feature>
<accession>A0A2H3DHI2</accession>
<proteinExistence type="predicted"/>
<sequence>MSGQLVASQDGTRIWADAAGTPGKPPVVFIHGFLGSGMNWVKQFDDKQLLDNMYMIRYETRGHGRSDQPESEEAYVSAKHAEDFQAVCASFNVTKTIVVSWSLGGVVVPDVLSRYGTSPLPVVGHVMINALGWISMAREIHKPNDATGISLIRSPHTSEFQNALKDFIRTFVAPGNSITFEDKSAWMGSAAGMNVAARTLSLSRTQDETALLSVANELPILCIQGTEDVLVDVEKHEKFMKKHFGDNLDYRRLPGAGHAPFYELPEVVNLNILQFVRRIHSSTS</sequence>
<dbReference type="AlphaFoldDB" id="A0A2H3DHI2"/>
<dbReference type="InterPro" id="IPR029058">
    <property type="entry name" value="AB_hydrolase_fold"/>
</dbReference>
<dbReference type="GO" id="GO:0016787">
    <property type="term" value="F:hydrolase activity"/>
    <property type="evidence" value="ECO:0007669"/>
    <property type="project" value="UniProtKB-KW"/>
</dbReference>
<dbReference type="OrthoDB" id="408373at2759"/>
<dbReference type="OMA" id="GHVMINA"/>
<gene>
    <name evidence="2" type="ORF">ARMGADRAFT_1014217</name>
</gene>
<protein>
    <submittedName>
        <fullName evidence="2">Alpha/beta-hydrolase</fullName>
    </submittedName>
</protein>
<reference evidence="3" key="1">
    <citation type="journal article" date="2017" name="Nat. Ecol. Evol.">
        <title>Genome expansion and lineage-specific genetic innovations in the forest pathogenic fungi Armillaria.</title>
        <authorList>
            <person name="Sipos G."/>
            <person name="Prasanna A.N."/>
            <person name="Walter M.C."/>
            <person name="O'Connor E."/>
            <person name="Balint B."/>
            <person name="Krizsan K."/>
            <person name="Kiss B."/>
            <person name="Hess J."/>
            <person name="Varga T."/>
            <person name="Slot J."/>
            <person name="Riley R."/>
            <person name="Boka B."/>
            <person name="Rigling D."/>
            <person name="Barry K."/>
            <person name="Lee J."/>
            <person name="Mihaltcheva S."/>
            <person name="LaButti K."/>
            <person name="Lipzen A."/>
            <person name="Waldron R."/>
            <person name="Moloney N.M."/>
            <person name="Sperisen C."/>
            <person name="Kredics L."/>
            <person name="Vagvoelgyi C."/>
            <person name="Patrignani A."/>
            <person name="Fitzpatrick D."/>
            <person name="Nagy I."/>
            <person name="Doyle S."/>
            <person name="Anderson J.B."/>
            <person name="Grigoriev I.V."/>
            <person name="Gueldener U."/>
            <person name="Muensterkoetter M."/>
            <person name="Nagy L.G."/>
        </authorList>
    </citation>
    <scope>NUCLEOTIDE SEQUENCE [LARGE SCALE GENOMIC DNA]</scope>
    <source>
        <strain evidence="3">Ar21-2</strain>
    </source>
</reference>
<name>A0A2H3DHI2_ARMGA</name>
<dbReference type="InterPro" id="IPR050266">
    <property type="entry name" value="AB_hydrolase_sf"/>
</dbReference>